<name>A0A4R2IX94_9ACTN</name>
<dbReference type="InterPro" id="IPR006311">
    <property type="entry name" value="TAT_signal"/>
</dbReference>
<comment type="caution">
    <text evidence="2">The sequence shown here is derived from an EMBL/GenBank/DDBJ whole genome shotgun (WGS) entry which is preliminary data.</text>
</comment>
<reference evidence="2 3" key="1">
    <citation type="journal article" date="2015" name="Stand. Genomic Sci.">
        <title>Genomic Encyclopedia of Bacterial and Archaeal Type Strains, Phase III: the genomes of soil and plant-associated and newly described type strains.</title>
        <authorList>
            <person name="Whitman W.B."/>
            <person name="Woyke T."/>
            <person name="Klenk H.P."/>
            <person name="Zhou Y."/>
            <person name="Lilburn T.G."/>
            <person name="Beck B.J."/>
            <person name="De Vos P."/>
            <person name="Vandamme P."/>
            <person name="Eisen J.A."/>
            <person name="Garrity G."/>
            <person name="Hugenholtz P."/>
            <person name="Kyrpides N.C."/>
        </authorList>
    </citation>
    <scope>NUCLEOTIDE SEQUENCE [LARGE SCALE GENOMIC DNA]</scope>
    <source>
        <strain evidence="2 3">VKM Ac-2541</strain>
    </source>
</reference>
<keyword evidence="3" id="KW-1185">Reference proteome</keyword>
<feature type="chain" id="PRO_5020689002" description="TAT (Twin-arginine translocation) pathway-exported protein" evidence="1">
    <location>
        <begin position="39"/>
        <end position="56"/>
    </location>
</feature>
<protein>
    <recommendedName>
        <fullName evidence="4">TAT (Twin-arginine translocation) pathway-exported protein</fullName>
    </recommendedName>
</protein>
<evidence type="ECO:0008006" key="4">
    <source>
        <dbReference type="Google" id="ProtNLM"/>
    </source>
</evidence>
<dbReference type="EMBL" id="SLWR01000002">
    <property type="protein sequence ID" value="TCO50184.1"/>
    <property type="molecule type" value="Genomic_DNA"/>
</dbReference>
<dbReference type="Proteomes" id="UP000295573">
    <property type="component" value="Unassembled WGS sequence"/>
</dbReference>
<sequence length="56" mass="5563">MNSSTPPDARLSRRVFLAAAAAVSAAGCLRLPSTPAAAAVAADPAPRPHNTLLGVL</sequence>
<evidence type="ECO:0000256" key="1">
    <source>
        <dbReference type="SAM" id="SignalP"/>
    </source>
</evidence>
<organism evidence="2 3">
    <name type="scientific">Kribbella antiqua</name>
    <dbReference type="NCBI Taxonomy" id="2512217"/>
    <lineage>
        <taxon>Bacteria</taxon>
        <taxon>Bacillati</taxon>
        <taxon>Actinomycetota</taxon>
        <taxon>Actinomycetes</taxon>
        <taxon>Propionibacteriales</taxon>
        <taxon>Kribbellaceae</taxon>
        <taxon>Kribbella</taxon>
    </lineage>
</organism>
<dbReference type="AlphaFoldDB" id="A0A4R2IX94"/>
<evidence type="ECO:0000313" key="3">
    <source>
        <dbReference type="Proteomes" id="UP000295573"/>
    </source>
</evidence>
<gene>
    <name evidence="2" type="ORF">EV646_102258</name>
</gene>
<accession>A0A4R2IX94</accession>
<keyword evidence="1" id="KW-0732">Signal</keyword>
<proteinExistence type="predicted"/>
<dbReference type="RefSeq" id="WP_158290913.1">
    <property type="nucleotide sequence ID" value="NZ_SLWR01000002.1"/>
</dbReference>
<feature type="signal peptide" evidence="1">
    <location>
        <begin position="1"/>
        <end position="38"/>
    </location>
</feature>
<dbReference type="PROSITE" id="PS51318">
    <property type="entry name" value="TAT"/>
    <property type="match status" value="1"/>
</dbReference>
<evidence type="ECO:0000313" key="2">
    <source>
        <dbReference type="EMBL" id="TCO50184.1"/>
    </source>
</evidence>